<dbReference type="PROSITE" id="PS00687">
    <property type="entry name" value="ALDEHYDE_DEHYDR_GLU"/>
    <property type="match status" value="1"/>
</dbReference>
<sequence length="475" mass="51741">MRNFTKQYIDGEWVESASGETLDVINPATEEVAGTIAKGNEDDVNKAVEAADRVYVEFRNTSVKERQDLLDKIVKEYENRKQDIIEAITDELGAPLSVSENVHYQMGLNHFTAARDALNDMEFEERRGDDLVVKEAIGVAGLVTPWNFPTNQTSLKLAAAFAAGSPVVLKPSEETPFAAIILAEIFDKVGVPKGVFNLVNGDGAGVGNPLSEHPKVRMMSFTGSGPTGSKIMQKAAEDFKKVSLELGGKSPYVILDDADVEEAAKAATSKVVNNTGQVCTAGTRTLVPESMKQDFLTAVKEQFSKVKVGDPREEGTEVGPIISKKQYDQVQSYIDKGVEEGAELFFGGPGKPEGLDKGYFARPTIFNNVENSMTIAQEEIFGPVMSIITYNDVDEAIKIANDTKYGLAGYVFGKDKETLHKVARSIEAGTVEINEAGRKPDLPFGGYKQSGLGREWGDYGIEEFLEIKSIAGYYK</sequence>
<reference evidence="9 10" key="1">
    <citation type="journal article" date="2024" name="Pathogens">
        <title>Staphylococcus hsinchuensis sp. nov., Isolated from Soymilk.</title>
        <authorList>
            <person name="Wang Y.T."/>
            <person name="Lin Y.C."/>
            <person name="Hsieh Y.H."/>
            <person name="Lin Y.T."/>
            <person name="Hamada M."/>
            <person name="Chen C.C."/>
            <person name="Liou J.S."/>
            <person name="Lee A.Y."/>
            <person name="Zhang W.L."/>
            <person name="Chen Y.T."/>
            <person name="Huang C.H."/>
        </authorList>
    </citation>
    <scope>NUCLEOTIDE SEQUENCE [LARGE SCALE GENOMIC DNA]</scope>
    <source>
        <strain evidence="9 10">H164</strain>
    </source>
</reference>
<evidence type="ECO:0000313" key="10">
    <source>
        <dbReference type="Proteomes" id="UP001436297"/>
    </source>
</evidence>
<gene>
    <name evidence="9" type="ORF">QQM35_00300</name>
</gene>
<dbReference type="Proteomes" id="UP001436297">
    <property type="component" value="Chromosome"/>
</dbReference>
<evidence type="ECO:0000256" key="3">
    <source>
        <dbReference type="ARBA" id="ARBA00023027"/>
    </source>
</evidence>
<evidence type="ECO:0000256" key="4">
    <source>
        <dbReference type="ARBA" id="ARBA00024226"/>
    </source>
</evidence>
<evidence type="ECO:0000256" key="6">
    <source>
        <dbReference type="PROSITE-ProRule" id="PRU10007"/>
    </source>
</evidence>
<comment type="catalytic activity">
    <reaction evidence="5">
        <text>an aldehyde + NAD(+) + H2O = a carboxylate + NADH + 2 H(+)</text>
        <dbReference type="Rhea" id="RHEA:16185"/>
        <dbReference type="ChEBI" id="CHEBI:15377"/>
        <dbReference type="ChEBI" id="CHEBI:15378"/>
        <dbReference type="ChEBI" id="CHEBI:17478"/>
        <dbReference type="ChEBI" id="CHEBI:29067"/>
        <dbReference type="ChEBI" id="CHEBI:57540"/>
        <dbReference type="ChEBI" id="CHEBI:57945"/>
        <dbReference type="EC" id="1.2.1.3"/>
    </reaction>
</comment>
<evidence type="ECO:0000256" key="5">
    <source>
        <dbReference type="ARBA" id="ARBA00049194"/>
    </source>
</evidence>
<dbReference type="Pfam" id="PF00171">
    <property type="entry name" value="Aldedh"/>
    <property type="match status" value="1"/>
</dbReference>
<dbReference type="PANTHER" id="PTHR42804:SF1">
    <property type="entry name" value="ALDEHYDE DEHYDROGENASE-RELATED"/>
    <property type="match status" value="1"/>
</dbReference>
<dbReference type="Gene3D" id="3.40.605.10">
    <property type="entry name" value="Aldehyde Dehydrogenase, Chain A, domain 1"/>
    <property type="match status" value="1"/>
</dbReference>
<dbReference type="InterPro" id="IPR016163">
    <property type="entry name" value="Ald_DH_C"/>
</dbReference>
<organism evidence="9 10">
    <name type="scientific">Staphylococcus hsinchuensis</name>
    <dbReference type="NCBI Taxonomy" id="3051183"/>
    <lineage>
        <taxon>Bacteria</taxon>
        <taxon>Bacillati</taxon>
        <taxon>Bacillota</taxon>
        <taxon>Bacilli</taxon>
        <taxon>Bacillales</taxon>
        <taxon>Staphylococcaceae</taxon>
        <taxon>Staphylococcus</taxon>
    </lineage>
</organism>
<keyword evidence="10" id="KW-1185">Reference proteome</keyword>
<keyword evidence="2 7" id="KW-0560">Oxidoreductase</keyword>
<protein>
    <recommendedName>
        <fullName evidence="4">aldehyde dehydrogenase (NAD(+))</fullName>
        <ecNumber evidence="4">1.2.1.3</ecNumber>
    </recommendedName>
</protein>
<feature type="active site" evidence="6">
    <location>
        <position position="245"/>
    </location>
</feature>
<dbReference type="InterPro" id="IPR029510">
    <property type="entry name" value="Ald_DH_CS_GLU"/>
</dbReference>
<dbReference type="CDD" id="cd07138">
    <property type="entry name" value="ALDH_CddD_SSP0762"/>
    <property type="match status" value="1"/>
</dbReference>
<keyword evidence="3" id="KW-0520">NAD</keyword>
<evidence type="ECO:0000313" key="9">
    <source>
        <dbReference type="EMBL" id="XAF70600.1"/>
    </source>
</evidence>
<dbReference type="Gene3D" id="3.40.309.10">
    <property type="entry name" value="Aldehyde Dehydrogenase, Chain A, domain 2"/>
    <property type="match status" value="1"/>
</dbReference>
<dbReference type="InterPro" id="IPR016160">
    <property type="entry name" value="Ald_DH_CS_CYS"/>
</dbReference>
<dbReference type="RefSeq" id="WP_251518237.1">
    <property type="nucleotide sequence ID" value="NZ_CP128355.1"/>
</dbReference>
<dbReference type="PANTHER" id="PTHR42804">
    <property type="entry name" value="ALDEHYDE DEHYDROGENASE"/>
    <property type="match status" value="1"/>
</dbReference>
<proteinExistence type="inferred from homology"/>
<dbReference type="SUPFAM" id="SSF53720">
    <property type="entry name" value="ALDH-like"/>
    <property type="match status" value="1"/>
</dbReference>
<name>A0ABZ3EDW5_9STAP</name>
<dbReference type="EMBL" id="CP128355">
    <property type="protein sequence ID" value="XAF70600.1"/>
    <property type="molecule type" value="Genomic_DNA"/>
</dbReference>
<dbReference type="InterPro" id="IPR015590">
    <property type="entry name" value="Aldehyde_DH_dom"/>
</dbReference>
<comment type="similarity">
    <text evidence="1 7">Belongs to the aldehyde dehydrogenase family.</text>
</comment>
<evidence type="ECO:0000259" key="8">
    <source>
        <dbReference type="Pfam" id="PF00171"/>
    </source>
</evidence>
<dbReference type="InterPro" id="IPR016161">
    <property type="entry name" value="Ald_DH/histidinol_DH"/>
</dbReference>
<dbReference type="PROSITE" id="PS00070">
    <property type="entry name" value="ALDEHYDE_DEHYDR_CYS"/>
    <property type="match status" value="1"/>
</dbReference>
<dbReference type="EC" id="1.2.1.3" evidence="4"/>
<accession>A0ABZ3EDW5</accession>
<evidence type="ECO:0000256" key="2">
    <source>
        <dbReference type="ARBA" id="ARBA00023002"/>
    </source>
</evidence>
<evidence type="ECO:0000256" key="7">
    <source>
        <dbReference type="RuleBase" id="RU003345"/>
    </source>
</evidence>
<feature type="domain" description="Aldehyde dehydrogenase" evidence="8">
    <location>
        <begin position="13"/>
        <end position="470"/>
    </location>
</feature>
<evidence type="ECO:0000256" key="1">
    <source>
        <dbReference type="ARBA" id="ARBA00009986"/>
    </source>
</evidence>
<dbReference type="InterPro" id="IPR016162">
    <property type="entry name" value="Ald_DH_N"/>
</dbReference>